<organism evidence="7 8">
    <name type="scientific">Aliibacillus thermotolerans</name>
    <dbReference type="NCBI Taxonomy" id="1834418"/>
    <lineage>
        <taxon>Bacteria</taxon>
        <taxon>Bacillati</taxon>
        <taxon>Bacillota</taxon>
        <taxon>Bacilli</taxon>
        <taxon>Bacillales</taxon>
        <taxon>Bacillaceae</taxon>
        <taxon>Aliibacillus</taxon>
    </lineage>
</organism>
<evidence type="ECO:0000256" key="4">
    <source>
        <dbReference type="ARBA" id="ARBA00023125"/>
    </source>
</evidence>
<protein>
    <recommendedName>
        <fullName evidence="6">Mutator family transposase</fullName>
    </recommendedName>
</protein>
<keyword evidence="5 6" id="KW-0233">DNA recombination</keyword>
<gene>
    <name evidence="7" type="ORF">ACFPTR_08620</name>
</gene>
<comment type="function">
    <text evidence="1 6">Required for the transposition of the insertion element.</text>
</comment>
<dbReference type="EMBL" id="JBHSPF010000040">
    <property type="protein sequence ID" value="MFC5628935.1"/>
    <property type="molecule type" value="Genomic_DNA"/>
</dbReference>
<feature type="non-terminal residue" evidence="7">
    <location>
        <position position="75"/>
    </location>
</feature>
<evidence type="ECO:0000256" key="1">
    <source>
        <dbReference type="ARBA" id="ARBA00002190"/>
    </source>
</evidence>
<dbReference type="Pfam" id="PF00872">
    <property type="entry name" value="Transposase_mut"/>
    <property type="match status" value="1"/>
</dbReference>
<keyword evidence="3 6" id="KW-0815">Transposition</keyword>
<proteinExistence type="inferred from homology"/>
<comment type="caution">
    <text evidence="7">The sequence shown here is derived from an EMBL/GenBank/DDBJ whole genome shotgun (WGS) entry which is preliminary data.</text>
</comment>
<evidence type="ECO:0000256" key="5">
    <source>
        <dbReference type="ARBA" id="ARBA00023172"/>
    </source>
</evidence>
<keyword evidence="4 6" id="KW-0238">DNA-binding</keyword>
<dbReference type="Proteomes" id="UP001596143">
    <property type="component" value="Unassembled WGS sequence"/>
</dbReference>
<evidence type="ECO:0000256" key="2">
    <source>
        <dbReference type="ARBA" id="ARBA00010961"/>
    </source>
</evidence>
<evidence type="ECO:0000256" key="3">
    <source>
        <dbReference type="ARBA" id="ARBA00022578"/>
    </source>
</evidence>
<feature type="non-terminal residue" evidence="7">
    <location>
        <position position="1"/>
    </location>
</feature>
<comment type="similarity">
    <text evidence="2 6">Belongs to the transposase mutator family.</text>
</comment>
<dbReference type="PANTHER" id="PTHR33217:SF7">
    <property type="entry name" value="TRANSPOSASE FOR INSERTION SEQUENCE ELEMENT IS1081"/>
    <property type="match status" value="1"/>
</dbReference>
<dbReference type="RefSeq" id="WP_377902087.1">
    <property type="nucleotide sequence ID" value="NZ_JBHSPF010000040.1"/>
</dbReference>
<dbReference type="PANTHER" id="PTHR33217">
    <property type="entry name" value="TRANSPOSASE FOR INSERTION SEQUENCE ELEMENT IS1081"/>
    <property type="match status" value="1"/>
</dbReference>
<keyword evidence="6" id="KW-0814">Transposable element</keyword>
<reference evidence="8" key="1">
    <citation type="journal article" date="2019" name="Int. J. Syst. Evol. Microbiol.">
        <title>The Global Catalogue of Microorganisms (GCM) 10K type strain sequencing project: providing services to taxonomists for standard genome sequencing and annotation.</title>
        <authorList>
            <consortium name="The Broad Institute Genomics Platform"/>
            <consortium name="The Broad Institute Genome Sequencing Center for Infectious Disease"/>
            <person name="Wu L."/>
            <person name="Ma J."/>
        </authorList>
    </citation>
    <scope>NUCLEOTIDE SEQUENCE [LARGE SCALE GENOMIC DNA]</scope>
    <source>
        <strain evidence="8">CGMCC 1.15790</strain>
    </source>
</reference>
<evidence type="ECO:0000256" key="6">
    <source>
        <dbReference type="RuleBase" id="RU365089"/>
    </source>
</evidence>
<dbReference type="PROSITE" id="PS01007">
    <property type="entry name" value="TRANSPOSASE_MUTATOR"/>
    <property type="match status" value="1"/>
</dbReference>
<evidence type="ECO:0000313" key="8">
    <source>
        <dbReference type="Proteomes" id="UP001596143"/>
    </source>
</evidence>
<keyword evidence="8" id="KW-1185">Reference proteome</keyword>
<evidence type="ECO:0000313" key="7">
    <source>
        <dbReference type="EMBL" id="MFC5628935.1"/>
    </source>
</evidence>
<dbReference type="InterPro" id="IPR001207">
    <property type="entry name" value="Transposase_mutator"/>
</dbReference>
<name>A0ABW0U644_9BACI</name>
<sequence length="75" mass="8474">APTESSHVWEELIHSLHERGVENVLLFISDGLPGMTDSIHRVYPKAKHQVCCIHVARNISSKVRVKDRAAILDDF</sequence>
<accession>A0ABW0U644</accession>